<dbReference type="SUPFAM" id="SSF49899">
    <property type="entry name" value="Concanavalin A-like lectins/glucanases"/>
    <property type="match status" value="1"/>
</dbReference>
<dbReference type="GO" id="GO:0009251">
    <property type="term" value="P:glucan catabolic process"/>
    <property type="evidence" value="ECO:0007669"/>
    <property type="project" value="TreeGrafter"/>
</dbReference>
<dbReference type="InterPro" id="IPR050546">
    <property type="entry name" value="Glycosyl_Hydrlase_16"/>
</dbReference>
<keyword evidence="4" id="KW-1185">Reference proteome</keyword>
<dbReference type="PANTHER" id="PTHR10963">
    <property type="entry name" value="GLYCOSYL HYDROLASE-RELATED"/>
    <property type="match status" value="1"/>
</dbReference>
<feature type="domain" description="WSC" evidence="1">
    <location>
        <begin position="385"/>
        <end position="484"/>
    </location>
</feature>
<dbReference type="Pfam" id="PF01822">
    <property type="entry name" value="WSC"/>
    <property type="match status" value="1"/>
</dbReference>
<name>A0A423XF05_9PEZI</name>
<evidence type="ECO:0000313" key="4">
    <source>
        <dbReference type="Proteomes" id="UP000285146"/>
    </source>
</evidence>
<proteinExistence type="predicted"/>
<evidence type="ECO:0000259" key="1">
    <source>
        <dbReference type="PROSITE" id="PS51212"/>
    </source>
</evidence>
<organism evidence="3 4">
    <name type="scientific">Cytospora leucostoma</name>
    <dbReference type="NCBI Taxonomy" id="1230097"/>
    <lineage>
        <taxon>Eukaryota</taxon>
        <taxon>Fungi</taxon>
        <taxon>Dikarya</taxon>
        <taxon>Ascomycota</taxon>
        <taxon>Pezizomycotina</taxon>
        <taxon>Sordariomycetes</taxon>
        <taxon>Sordariomycetidae</taxon>
        <taxon>Diaporthales</taxon>
        <taxon>Cytosporaceae</taxon>
        <taxon>Cytospora</taxon>
    </lineage>
</organism>
<dbReference type="InParanoid" id="A0A423XF05"/>
<dbReference type="CDD" id="cd02181">
    <property type="entry name" value="GH16_fungal_Lam16A_glucanase"/>
    <property type="match status" value="1"/>
</dbReference>
<sequence length="558" mass="58964">MAYNLATHYAGQSLISGFNFVSIQDPTNGFVAYQDYDDAVSRGLVTVNSATDAVTLSVDTTNTYTSDGSQGYRPSVRLESKVAVNQGLVIGDFAHMPGSICGTWPSFWMFGPDWPSSGEVDIIEGANQDYRNLISAHTGPNCNLPNTGLYTGTQQLTNCTSPNDANGFDGCNYLPPSSDTSTYGDDFNAVGGGVYALDWTSEAIRVWHFPRNGIPQDIVNKTPDPSTWGAPQALFGGGSGIYSCDIESSFSNMSIVLNIDFCGSYAGTLWGVNNQCDSYAATCEEWVGNNPSQFTNAYWEVNYIDVYSTAVAPAAIEANTTTITNSNIPVPTIRFPTAFNSSISLPPFSTPAIASPSSVSVITLSPSPSPVDIIVPLHDPAIIGRFALLGCFSSSTGYITFNESGANGQMTPEVCVSLCSTRRFAGVFDTTCYCADTLDAGTSALPDRTACNQPCPGNPTEYCGGRRAIAKRAAPSDILLTVYGNITGSVNAQPVPAPGLGGSSPADYSATFTRTVISTITYTTVCSTNPAKLVTSEYCTTLVQTTCAGRLRGIITTP</sequence>
<dbReference type="InterPro" id="IPR000757">
    <property type="entry name" value="Beta-glucanase-like"/>
</dbReference>
<reference evidence="3 4" key="1">
    <citation type="submission" date="2015-09" db="EMBL/GenBank/DDBJ databases">
        <title>Host preference determinants of Valsa canker pathogens revealed by comparative genomics.</title>
        <authorList>
            <person name="Yin Z."/>
            <person name="Huang L."/>
        </authorList>
    </citation>
    <scope>NUCLEOTIDE SEQUENCE [LARGE SCALE GENOMIC DNA]</scope>
    <source>
        <strain evidence="3 4">SXYLt</strain>
    </source>
</reference>
<evidence type="ECO:0008006" key="5">
    <source>
        <dbReference type="Google" id="ProtNLM"/>
    </source>
</evidence>
<gene>
    <name evidence="3" type="ORF">VPNG_03200</name>
</gene>
<dbReference type="EMBL" id="LKEB01000013">
    <property type="protein sequence ID" value="ROW14558.1"/>
    <property type="molecule type" value="Genomic_DNA"/>
</dbReference>
<dbReference type="AlphaFoldDB" id="A0A423XF05"/>
<protein>
    <recommendedName>
        <fullName evidence="5">GH16 domain-containing protein</fullName>
    </recommendedName>
</protein>
<dbReference type="PROSITE" id="PS51762">
    <property type="entry name" value="GH16_2"/>
    <property type="match status" value="1"/>
</dbReference>
<dbReference type="SMART" id="SM00321">
    <property type="entry name" value="WSC"/>
    <property type="match status" value="1"/>
</dbReference>
<dbReference type="Proteomes" id="UP000285146">
    <property type="component" value="Unassembled WGS sequence"/>
</dbReference>
<comment type="caution">
    <text evidence="3">The sequence shown here is derived from an EMBL/GenBank/DDBJ whole genome shotgun (WGS) entry which is preliminary data.</text>
</comment>
<dbReference type="OrthoDB" id="192832at2759"/>
<dbReference type="InterPro" id="IPR002889">
    <property type="entry name" value="WSC_carb-bd"/>
</dbReference>
<evidence type="ECO:0000259" key="2">
    <source>
        <dbReference type="PROSITE" id="PS51762"/>
    </source>
</evidence>
<dbReference type="STRING" id="1230097.A0A423XF05"/>
<dbReference type="InterPro" id="IPR013320">
    <property type="entry name" value="ConA-like_dom_sf"/>
</dbReference>
<dbReference type="PANTHER" id="PTHR10963:SF24">
    <property type="entry name" value="GLYCOSIDASE C21B10.07-RELATED"/>
    <property type="match status" value="1"/>
</dbReference>
<dbReference type="PROSITE" id="PS51212">
    <property type="entry name" value="WSC"/>
    <property type="match status" value="1"/>
</dbReference>
<accession>A0A423XF05</accession>
<evidence type="ECO:0000313" key="3">
    <source>
        <dbReference type="EMBL" id="ROW14558.1"/>
    </source>
</evidence>
<dbReference type="GO" id="GO:0004553">
    <property type="term" value="F:hydrolase activity, hydrolyzing O-glycosyl compounds"/>
    <property type="evidence" value="ECO:0007669"/>
    <property type="project" value="InterPro"/>
</dbReference>
<dbReference type="Pfam" id="PF26113">
    <property type="entry name" value="GH16_XgeA"/>
    <property type="match status" value="1"/>
</dbReference>
<dbReference type="Gene3D" id="2.60.120.200">
    <property type="match status" value="1"/>
</dbReference>
<feature type="domain" description="GH16" evidence="2">
    <location>
        <begin position="7"/>
        <end position="312"/>
    </location>
</feature>